<dbReference type="EMBL" id="WXYQ01000006">
    <property type="protein sequence ID" value="NBG95997.1"/>
    <property type="molecule type" value="Genomic_DNA"/>
</dbReference>
<evidence type="ECO:0000256" key="4">
    <source>
        <dbReference type="ARBA" id="ARBA00022729"/>
    </source>
</evidence>
<evidence type="ECO:0000256" key="7">
    <source>
        <dbReference type="SAM" id="SignalP"/>
    </source>
</evidence>
<evidence type="ECO:0000256" key="6">
    <source>
        <dbReference type="SAM" id="MobiDB-lite"/>
    </source>
</evidence>
<dbReference type="GO" id="GO:0006829">
    <property type="term" value="P:zinc ion transport"/>
    <property type="evidence" value="ECO:0007669"/>
    <property type="project" value="UniProtKB-KW"/>
</dbReference>
<gene>
    <name evidence="8" type="ORF">GTQ45_09670</name>
</gene>
<dbReference type="PANTHER" id="PTHR42953:SF3">
    <property type="entry name" value="HIGH-AFFINITY ZINC UPTAKE SYSTEM PROTEIN ZNUA"/>
    <property type="match status" value="1"/>
</dbReference>
<dbReference type="RefSeq" id="WP_160587885.1">
    <property type="nucleotide sequence ID" value="NZ_BMHN01000001.1"/>
</dbReference>
<evidence type="ECO:0000256" key="1">
    <source>
        <dbReference type="ARBA" id="ARBA00011028"/>
    </source>
</evidence>
<dbReference type="AlphaFoldDB" id="A0A845QC16"/>
<feature type="signal peptide" evidence="7">
    <location>
        <begin position="1"/>
        <end position="22"/>
    </location>
</feature>
<dbReference type="PANTHER" id="PTHR42953">
    <property type="entry name" value="HIGH-AFFINITY ZINC UPTAKE SYSTEM PROTEIN ZNUA-RELATED"/>
    <property type="match status" value="1"/>
</dbReference>
<name>A0A845QC16_9HYPH</name>
<dbReference type="Proteomes" id="UP000470384">
    <property type="component" value="Unassembled WGS sequence"/>
</dbReference>
<evidence type="ECO:0000313" key="9">
    <source>
        <dbReference type="Proteomes" id="UP000470384"/>
    </source>
</evidence>
<keyword evidence="3" id="KW-0813">Transport</keyword>
<keyword evidence="5" id="KW-0406">Ion transport</keyword>
<dbReference type="GO" id="GO:0046872">
    <property type="term" value="F:metal ion binding"/>
    <property type="evidence" value="ECO:0007669"/>
    <property type="project" value="InterPro"/>
</dbReference>
<comment type="similarity">
    <text evidence="1">Belongs to the bacterial solute-binding protein 9 family.</text>
</comment>
<dbReference type="InterPro" id="IPR050492">
    <property type="entry name" value="Bact_metal-bind_prot9"/>
</dbReference>
<feature type="chain" id="PRO_5032365786" description="High-affinity zinc uptake system protein ZnuA" evidence="7">
    <location>
        <begin position="23"/>
        <end position="364"/>
    </location>
</feature>
<evidence type="ECO:0000256" key="5">
    <source>
        <dbReference type="ARBA" id="ARBA00022906"/>
    </source>
</evidence>
<evidence type="ECO:0000256" key="2">
    <source>
        <dbReference type="ARBA" id="ARBA00015915"/>
    </source>
</evidence>
<keyword evidence="4 7" id="KW-0732">Signal</keyword>
<organism evidence="8 9">
    <name type="scientific">Pyruvatibacter mobilis</name>
    <dbReference type="NCBI Taxonomy" id="1712261"/>
    <lineage>
        <taxon>Bacteria</taxon>
        <taxon>Pseudomonadati</taxon>
        <taxon>Pseudomonadota</taxon>
        <taxon>Alphaproteobacteria</taxon>
        <taxon>Hyphomicrobiales</taxon>
        <taxon>Parvibaculaceae</taxon>
        <taxon>Pyruvatibacter</taxon>
    </lineage>
</organism>
<evidence type="ECO:0000313" key="8">
    <source>
        <dbReference type="EMBL" id="NBG95997.1"/>
    </source>
</evidence>
<keyword evidence="5" id="KW-0864">Zinc transport</keyword>
<accession>A0A845QC16</accession>
<dbReference type="OrthoDB" id="7346865at2"/>
<dbReference type="InterPro" id="IPR006127">
    <property type="entry name" value="ZnuA-like"/>
</dbReference>
<dbReference type="SUPFAM" id="SSF53807">
    <property type="entry name" value="Helical backbone' metal receptor"/>
    <property type="match status" value="1"/>
</dbReference>
<reference evidence="8 9" key="1">
    <citation type="journal article" date="2016" name="Int. J. Syst. Evol. Microbiol.">
        <title>Pyruvatibacter mobilis gen. nov., sp. nov., a marine bacterium from the culture broth of Picochlorum sp. 122.</title>
        <authorList>
            <person name="Wang G."/>
            <person name="Tang M."/>
            <person name="Wu H."/>
            <person name="Dai S."/>
            <person name="Li T."/>
            <person name="Chen C."/>
            <person name="He H."/>
            <person name="Fan J."/>
            <person name="Xiang W."/>
            <person name="Li X."/>
        </authorList>
    </citation>
    <scope>NUCLEOTIDE SEQUENCE [LARGE SCALE GENOMIC DNA]</scope>
    <source>
        <strain evidence="8 9">GYP-11</strain>
    </source>
</reference>
<protein>
    <recommendedName>
        <fullName evidence="2">High-affinity zinc uptake system protein ZnuA</fullName>
    </recommendedName>
</protein>
<keyword evidence="5" id="KW-0862">Zinc</keyword>
<dbReference type="GeneID" id="300654708"/>
<dbReference type="Gene3D" id="3.40.50.1980">
    <property type="entry name" value="Nitrogenase molybdenum iron protein domain"/>
    <property type="match status" value="3"/>
</dbReference>
<keyword evidence="9" id="KW-1185">Reference proteome</keyword>
<evidence type="ECO:0000256" key="3">
    <source>
        <dbReference type="ARBA" id="ARBA00022448"/>
    </source>
</evidence>
<proteinExistence type="inferred from homology"/>
<feature type="region of interest" description="Disordered" evidence="6">
    <location>
        <begin position="123"/>
        <end position="196"/>
    </location>
</feature>
<dbReference type="Pfam" id="PF01297">
    <property type="entry name" value="ZnuA"/>
    <property type="match status" value="1"/>
</dbReference>
<comment type="caution">
    <text evidence="8">The sequence shown here is derived from an EMBL/GenBank/DDBJ whole genome shotgun (WGS) entry which is preliminary data.</text>
</comment>
<sequence length="364" mass="38769">MRVLVQSLIVSLGLVSASAAVAAPKVTATIPAVHSIVSGVMDGVGTPKLLIPGGASPHTYSLKPSDAQALSEAELVVWVGPQIETFLVEDLDTLAPKAKHLAMTGVDGITLLDIREGGIWDAHAHDHGDGHDHDAHDHEEHDHDHSKHDDHDHEAHAKHEDDHGHDHDHAKHDDHDHESHAKHDDHHGHGDETDGHVWLDPANVVVLGKAVADALSAIDPDNAATYAANQQAQAARLAELDAATATRLEAVADVPFIVFHDAYQYFEARYGLSAVGSVTVSADVAPGAARIREIQERIQDRGAKCVFAEPQFEPRVLTAVLEDSEAKSGVLDPVGADIDPGAGFYPALITKLADDMIACLGEQS</sequence>